<protein>
    <submittedName>
        <fullName evidence="2">Transposase</fullName>
    </submittedName>
</protein>
<organism evidence="2 3">
    <name type="scientific">Candidatus Accumulibacter proximus</name>
    <dbReference type="NCBI Taxonomy" id="2954385"/>
    <lineage>
        <taxon>Bacteria</taxon>
        <taxon>Pseudomonadati</taxon>
        <taxon>Pseudomonadota</taxon>
        <taxon>Betaproteobacteria</taxon>
        <taxon>Candidatus Accumulibacter</taxon>
    </lineage>
</organism>
<evidence type="ECO:0000313" key="2">
    <source>
        <dbReference type="EMBL" id="MBK7676181.1"/>
    </source>
</evidence>
<evidence type="ECO:0000313" key="3">
    <source>
        <dbReference type="Proteomes" id="UP000697998"/>
    </source>
</evidence>
<feature type="compositionally biased region" description="Basic and acidic residues" evidence="1">
    <location>
        <begin position="94"/>
        <end position="103"/>
    </location>
</feature>
<comment type="caution">
    <text evidence="2">The sequence shown here is derived from an EMBL/GenBank/DDBJ whole genome shotgun (WGS) entry which is preliminary data.</text>
</comment>
<feature type="region of interest" description="Disordered" evidence="1">
    <location>
        <begin position="74"/>
        <end position="103"/>
    </location>
</feature>
<name>A0A935Q1T0_9PROT</name>
<evidence type="ECO:0000256" key="1">
    <source>
        <dbReference type="SAM" id="MobiDB-lite"/>
    </source>
</evidence>
<dbReference type="EMBL" id="JADJMH010000016">
    <property type="protein sequence ID" value="MBK7676181.1"/>
    <property type="molecule type" value="Genomic_DNA"/>
</dbReference>
<reference evidence="2 3" key="1">
    <citation type="submission" date="2020-10" db="EMBL/GenBank/DDBJ databases">
        <title>Connecting structure to function with the recovery of over 1000 high-quality activated sludge metagenome-assembled genomes encoding full-length rRNA genes using long-read sequencing.</title>
        <authorList>
            <person name="Singleton C.M."/>
            <person name="Petriglieri F."/>
            <person name="Kristensen J.M."/>
            <person name="Kirkegaard R.H."/>
            <person name="Michaelsen T.Y."/>
            <person name="Andersen M.H."/>
            <person name="Karst S.M."/>
            <person name="Dueholm M.S."/>
            <person name="Nielsen P.H."/>
            <person name="Albertsen M."/>
        </authorList>
    </citation>
    <scope>NUCLEOTIDE SEQUENCE [LARGE SCALE GENOMIC DNA]</scope>
    <source>
        <strain evidence="2">EsbW_18-Q3-R4-48_BATAC.285</strain>
    </source>
</reference>
<sequence>MLDPTRSAQVPIAELSDSAGGVVICDRHWGYKKLARILGKILLAFCWAQGPARRVLNRNKAGLPEVRLSDRGIPFARSTSERSSASASPGGRPVEARNPRSVE</sequence>
<accession>A0A935Q1T0</accession>
<dbReference type="AlphaFoldDB" id="A0A935Q1T0"/>
<dbReference type="Proteomes" id="UP000697998">
    <property type="component" value="Unassembled WGS sequence"/>
</dbReference>
<feature type="compositionally biased region" description="Low complexity" evidence="1">
    <location>
        <begin position="76"/>
        <end position="88"/>
    </location>
</feature>
<gene>
    <name evidence="2" type="ORF">IPJ27_16295</name>
</gene>
<proteinExistence type="predicted"/>